<accession>A0AA39FQM0</accession>
<feature type="region of interest" description="Disordered" evidence="9">
    <location>
        <begin position="694"/>
        <end position="747"/>
    </location>
</feature>
<evidence type="ECO:0000256" key="3">
    <source>
        <dbReference type="ARBA" id="ARBA00022692"/>
    </source>
</evidence>
<dbReference type="EMBL" id="JAQQBS010000002">
    <property type="protein sequence ID" value="KAK0174022.1"/>
    <property type="molecule type" value="Genomic_DNA"/>
</dbReference>
<comment type="subcellular location">
    <subcellularLocation>
        <location evidence="1">Endoplasmic reticulum membrane</location>
    </subcellularLocation>
</comment>
<keyword evidence="13" id="KW-1185">Reference proteome</keyword>
<evidence type="ECO:0000313" key="12">
    <source>
        <dbReference type="EMBL" id="KAK0174022.1"/>
    </source>
</evidence>
<protein>
    <recommendedName>
        <fullName evidence="11">SMP-LTD domain-containing protein</fullName>
    </recommendedName>
</protein>
<keyword evidence="7" id="KW-0446">Lipid-binding</keyword>
<dbReference type="PANTHER" id="PTHR13466:SF0">
    <property type="entry name" value="SMP-LTD DOMAIN-CONTAINING PROTEIN"/>
    <property type="match status" value="1"/>
</dbReference>
<dbReference type="PANTHER" id="PTHR13466">
    <property type="entry name" value="TEX2 PROTEIN-RELATED"/>
    <property type="match status" value="1"/>
</dbReference>
<feature type="compositionally biased region" description="Polar residues" evidence="9">
    <location>
        <begin position="732"/>
        <end position="747"/>
    </location>
</feature>
<feature type="compositionally biased region" description="Low complexity" evidence="9">
    <location>
        <begin position="50"/>
        <end position="61"/>
    </location>
</feature>
<dbReference type="InterPro" id="IPR031468">
    <property type="entry name" value="SMP_LBD"/>
</dbReference>
<evidence type="ECO:0000259" key="11">
    <source>
        <dbReference type="PROSITE" id="PS51847"/>
    </source>
</evidence>
<keyword evidence="2" id="KW-0813">Transport</keyword>
<organism evidence="12 13">
    <name type="scientific">Microctonus aethiopoides</name>
    <dbReference type="NCBI Taxonomy" id="144406"/>
    <lineage>
        <taxon>Eukaryota</taxon>
        <taxon>Metazoa</taxon>
        <taxon>Ecdysozoa</taxon>
        <taxon>Arthropoda</taxon>
        <taxon>Hexapoda</taxon>
        <taxon>Insecta</taxon>
        <taxon>Pterygota</taxon>
        <taxon>Neoptera</taxon>
        <taxon>Endopterygota</taxon>
        <taxon>Hymenoptera</taxon>
        <taxon>Apocrita</taxon>
        <taxon>Ichneumonoidea</taxon>
        <taxon>Braconidae</taxon>
        <taxon>Euphorinae</taxon>
        <taxon>Microctonus</taxon>
    </lineage>
</organism>
<keyword evidence="6" id="KW-0445">Lipid transport</keyword>
<feature type="domain" description="SMP-LTD" evidence="11">
    <location>
        <begin position="587"/>
        <end position="865"/>
    </location>
</feature>
<gene>
    <name evidence="12" type="ORF">PV328_007142</name>
</gene>
<evidence type="ECO:0000313" key="13">
    <source>
        <dbReference type="Proteomes" id="UP001168990"/>
    </source>
</evidence>
<proteinExistence type="predicted"/>
<evidence type="ECO:0000256" key="10">
    <source>
        <dbReference type="SAM" id="Phobius"/>
    </source>
</evidence>
<dbReference type="CDD" id="cd21675">
    <property type="entry name" value="SMP_TEX2"/>
    <property type="match status" value="1"/>
</dbReference>
<feature type="region of interest" description="Disordered" evidence="9">
    <location>
        <begin position="117"/>
        <end position="190"/>
    </location>
</feature>
<evidence type="ECO:0000256" key="4">
    <source>
        <dbReference type="ARBA" id="ARBA00022824"/>
    </source>
</evidence>
<evidence type="ECO:0000256" key="8">
    <source>
        <dbReference type="ARBA" id="ARBA00023136"/>
    </source>
</evidence>
<evidence type="ECO:0000256" key="7">
    <source>
        <dbReference type="ARBA" id="ARBA00023121"/>
    </source>
</evidence>
<dbReference type="GO" id="GO:0005789">
    <property type="term" value="C:endoplasmic reticulum membrane"/>
    <property type="evidence" value="ECO:0007669"/>
    <property type="project" value="UniProtKB-SubCell"/>
</dbReference>
<dbReference type="GO" id="GO:0008289">
    <property type="term" value="F:lipid binding"/>
    <property type="evidence" value="ECO:0007669"/>
    <property type="project" value="UniProtKB-KW"/>
</dbReference>
<evidence type="ECO:0000256" key="9">
    <source>
        <dbReference type="SAM" id="MobiDB-lite"/>
    </source>
</evidence>
<dbReference type="PROSITE" id="PS51847">
    <property type="entry name" value="SMP"/>
    <property type="match status" value="1"/>
</dbReference>
<name>A0AA39FQM0_9HYME</name>
<sequence>MASKQSPAKITLGMMKGKPITTSVPVIKYHASDDELEDIYPSSDDEKQPTPESETTSTKSSPCKKSKFKFDSNESNDENSERRSSSLDLSEGTPPSSDPWKMLSDFRGKITKTLEEKLSEIKNEKKNKARSRENSSVSDPEDLGEITPTEDPASEKNENEPSTTGNKKSHTRFRFSNIKTGLKAKKTKHDSVESGIEAAELIEADTAECSNDTNDQDTSEISNSSHTIKKSVQRPLYKLTTKPTNQYSNNTKPDKIFSELITQVIYRAIIMALALCFFYYFIPLPEYIKGILAGITIAVTIQKILTQVTDVLITPIDSNKSVEPPISVVEIAAAEEHAVIEKFEGWLNELPYNYDPDNYHVARTNSVYFKLEGDSLRIMETRTRIPKRAVWNEPQPTAKFTRKRRYSLIGAKIELLPEGLTRRRRWSKKYPICVTFGHEGVLENHALETHSDDELQIDSEKDKIVSEEDETDDDLSASKDSKDIFEDCRDDDEESRFKIYVFGRTDRQKEDWYRRLVLATRSSNKHNSISITKELTSSGSTLSLSQVSNEIKNSASTSTDTPAELAYSVYMSRYTDTSIPNEINSQHSGNDSIWLNAFLGRILFDLHKSSDMINVIQDKIQRKLSNIKLPYFMESLLISELVIGQGAPIIHNATKPIIDERGLWFDVDITYDCGLTMTVETKLNLMKLTKGSVANNVNDSSNDKSIPARSPMFDSDVEDSPETSTEDEDSINLPTNTSREATPTQSSGRKFLSMVDKLAANKYFQHAAELSYIRRAMEGVSNTEIRLMVSVSSIEGCLSINIPPPPSDRIWYGFKPIPKINLDARPAVGERSVNIGYVTNWIKTKLLKEFDKVVVLPNMDDIVISLGPNYPYCTT</sequence>
<evidence type="ECO:0000256" key="2">
    <source>
        <dbReference type="ARBA" id="ARBA00022448"/>
    </source>
</evidence>
<reference evidence="12" key="2">
    <citation type="submission" date="2023-03" db="EMBL/GenBank/DDBJ databases">
        <authorList>
            <person name="Inwood S.N."/>
            <person name="Skelly J.G."/>
            <person name="Guhlin J."/>
            <person name="Harrop T.W.R."/>
            <person name="Goldson S.G."/>
            <person name="Dearden P.K."/>
        </authorList>
    </citation>
    <scope>NUCLEOTIDE SEQUENCE</scope>
    <source>
        <strain evidence="12">Irish</strain>
        <tissue evidence="12">Whole body</tissue>
    </source>
</reference>
<dbReference type="AlphaFoldDB" id="A0AA39FQM0"/>
<dbReference type="Proteomes" id="UP001168990">
    <property type="component" value="Unassembled WGS sequence"/>
</dbReference>
<dbReference type="GO" id="GO:0006869">
    <property type="term" value="P:lipid transport"/>
    <property type="evidence" value="ECO:0007669"/>
    <property type="project" value="UniProtKB-KW"/>
</dbReference>
<keyword evidence="3 10" id="KW-0812">Transmembrane</keyword>
<evidence type="ECO:0000256" key="1">
    <source>
        <dbReference type="ARBA" id="ARBA00004586"/>
    </source>
</evidence>
<comment type="caution">
    <text evidence="12">The sequence shown here is derived from an EMBL/GenBank/DDBJ whole genome shotgun (WGS) entry which is preliminary data.</text>
</comment>
<evidence type="ECO:0000256" key="6">
    <source>
        <dbReference type="ARBA" id="ARBA00023055"/>
    </source>
</evidence>
<evidence type="ECO:0000256" key="5">
    <source>
        <dbReference type="ARBA" id="ARBA00022989"/>
    </source>
</evidence>
<keyword evidence="5 10" id="KW-1133">Transmembrane helix</keyword>
<reference evidence="12" key="1">
    <citation type="journal article" date="2023" name="bioRxiv">
        <title>Scaffold-level genome assemblies of two parasitoid biocontrol wasps reveal the parthenogenesis mechanism and an associated novel virus.</title>
        <authorList>
            <person name="Inwood S."/>
            <person name="Skelly J."/>
            <person name="Guhlin J."/>
            <person name="Harrop T."/>
            <person name="Goldson S."/>
            <person name="Dearden P."/>
        </authorList>
    </citation>
    <scope>NUCLEOTIDE SEQUENCE</scope>
    <source>
        <strain evidence="12">Irish</strain>
        <tissue evidence="12">Whole body</tissue>
    </source>
</reference>
<feature type="region of interest" description="Disordered" evidence="9">
    <location>
        <begin position="1"/>
        <end position="105"/>
    </location>
</feature>
<keyword evidence="4" id="KW-0256">Endoplasmic reticulum</keyword>
<feature type="compositionally biased region" description="Basic and acidic residues" evidence="9">
    <location>
        <begin position="117"/>
        <end position="133"/>
    </location>
</feature>
<feature type="compositionally biased region" description="Low complexity" evidence="9">
    <location>
        <begin position="694"/>
        <end position="705"/>
    </location>
</feature>
<keyword evidence="8 10" id="KW-0472">Membrane</keyword>
<feature type="compositionally biased region" description="Acidic residues" evidence="9">
    <location>
        <begin position="715"/>
        <end position="730"/>
    </location>
</feature>
<feature type="transmembrane region" description="Helical" evidence="10">
    <location>
        <begin position="264"/>
        <end position="282"/>
    </location>
</feature>